<comment type="cofactor">
    <cofactor evidence="2">
        <name>Mg(2+)</name>
        <dbReference type="ChEBI" id="CHEBI:18420"/>
    </cofactor>
</comment>
<dbReference type="PROSITE" id="PS50975">
    <property type="entry name" value="ATP_GRASP"/>
    <property type="match status" value="1"/>
</dbReference>
<dbReference type="Pfam" id="PF07478">
    <property type="entry name" value="Dala_Dala_lig_C"/>
    <property type="match status" value="1"/>
</dbReference>
<dbReference type="SUPFAM" id="SSF52440">
    <property type="entry name" value="PreATP-grasp domain"/>
    <property type="match status" value="1"/>
</dbReference>
<evidence type="ECO:0000256" key="10">
    <source>
        <dbReference type="ARBA" id="ARBA00022840"/>
    </source>
</evidence>
<evidence type="ECO:0000256" key="5">
    <source>
        <dbReference type="ARBA" id="ARBA00010871"/>
    </source>
</evidence>
<dbReference type="InterPro" id="IPR011761">
    <property type="entry name" value="ATP-grasp"/>
</dbReference>
<keyword evidence="10 16" id="KW-0067">ATP-binding</keyword>
<dbReference type="InterPro" id="IPR013815">
    <property type="entry name" value="ATP_grasp_subdomain_1"/>
</dbReference>
<evidence type="ECO:0000256" key="16">
    <source>
        <dbReference type="PROSITE-ProRule" id="PRU00409"/>
    </source>
</evidence>
<dbReference type="HAMAP" id="MF_00047">
    <property type="entry name" value="Dala_Dala_lig"/>
    <property type="match status" value="1"/>
</dbReference>
<evidence type="ECO:0000256" key="8">
    <source>
        <dbReference type="ARBA" id="ARBA00022598"/>
    </source>
</evidence>
<dbReference type="PROSITE" id="PS00843">
    <property type="entry name" value="DALA_DALA_LIGASE_1"/>
    <property type="match status" value="1"/>
</dbReference>
<evidence type="ECO:0000256" key="4">
    <source>
        <dbReference type="ARBA" id="ARBA00004496"/>
    </source>
</evidence>
<sequence>MSKTRIAVLFGGRSPEHDVSVVSGLQALNALDSSKYEGFPVYVAADGAWFIGDALRSRATYIPDDEGRKALTRVDLDLSAGRGRLMPRGKGGWFARAPAPVEFDVALLSFHGNIGEDGQMQGVFETANVPYTGMRTLASAVLMDKAVTKRVLAGRGIALLPDAVIPRPATGLVPDKAGLEAALKNIAFPVIVKPAHLGSSIGVAKAEDIDAVRAVLPNIFKFDTTAIIEPFVDNLVEYNVAVRREDGAIVTSAIERPKRTAELLDFKEKYLSGGGKKGGGKQPGVSSQGMLSLTRDIDPALPAALENNIRQWASEAFAAVGGTGAPRIDFLSNEKTGEVWLNEVNPCPGSFGYFLWEAARKPVLFTALLDRLIEEAKLCHRAVQLPSDPTPPEARLFRRG</sequence>
<keyword evidence="8 15" id="KW-0436">Ligase</keyword>
<dbReference type="InterPro" id="IPR011095">
    <property type="entry name" value="Dala_Dala_lig_C"/>
</dbReference>
<protein>
    <recommendedName>
        <fullName evidence="6 15">D-alanine--D-alanine ligase</fullName>
        <ecNumber evidence="6 15">6.3.2.4</ecNumber>
    </recommendedName>
    <alternativeName>
        <fullName evidence="15">D-Ala-D-Ala ligase</fullName>
    </alternativeName>
    <alternativeName>
        <fullName evidence="15">D-alanylalanine synthetase</fullName>
    </alternativeName>
</protein>
<comment type="caution">
    <text evidence="18">The sequence shown here is derived from an EMBL/GenBank/DDBJ whole genome shotgun (WGS) entry which is preliminary data.</text>
</comment>
<evidence type="ECO:0000256" key="13">
    <source>
        <dbReference type="ARBA" id="ARBA00023316"/>
    </source>
</evidence>
<comment type="function">
    <text evidence="3 15">Cell wall formation.</text>
</comment>
<dbReference type="EC" id="6.3.2.4" evidence="6 15"/>
<keyword evidence="9 16" id="KW-0547">Nucleotide-binding</keyword>
<keyword evidence="12 15" id="KW-0573">Peptidoglycan synthesis</keyword>
<gene>
    <name evidence="15" type="primary">ddl</name>
    <name evidence="18" type="ORF">J3R73_002415</name>
</gene>
<evidence type="ECO:0000256" key="6">
    <source>
        <dbReference type="ARBA" id="ARBA00012216"/>
    </source>
</evidence>
<dbReference type="InterPro" id="IPR000291">
    <property type="entry name" value="D-Ala_lig_Van_CS"/>
</dbReference>
<evidence type="ECO:0000313" key="19">
    <source>
        <dbReference type="Proteomes" id="UP001237448"/>
    </source>
</evidence>
<dbReference type="Proteomes" id="UP001237448">
    <property type="component" value="Unassembled WGS sequence"/>
</dbReference>
<evidence type="ECO:0000256" key="11">
    <source>
        <dbReference type="ARBA" id="ARBA00022960"/>
    </source>
</evidence>
<dbReference type="GO" id="GO:0008716">
    <property type="term" value="F:D-alanine-D-alanine ligase activity"/>
    <property type="evidence" value="ECO:0007669"/>
    <property type="project" value="UniProtKB-EC"/>
</dbReference>
<dbReference type="InterPro" id="IPR011127">
    <property type="entry name" value="Dala_Dala_lig_N"/>
</dbReference>
<comment type="similarity">
    <text evidence="5 15">Belongs to the D-alanine--D-alanine ligase family.</text>
</comment>
<comment type="subcellular location">
    <subcellularLocation>
        <location evidence="4 15">Cytoplasm</location>
    </subcellularLocation>
</comment>
<evidence type="ECO:0000256" key="12">
    <source>
        <dbReference type="ARBA" id="ARBA00022984"/>
    </source>
</evidence>
<name>A0ABU0FDE6_9HYPH</name>
<feature type="domain" description="ATP-grasp" evidence="17">
    <location>
        <begin position="157"/>
        <end position="374"/>
    </location>
</feature>
<comment type="catalytic activity">
    <reaction evidence="14 15">
        <text>2 D-alanine + ATP = D-alanyl-D-alanine + ADP + phosphate + H(+)</text>
        <dbReference type="Rhea" id="RHEA:11224"/>
        <dbReference type="ChEBI" id="CHEBI:15378"/>
        <dbReference type="ChEBI" id="CHEBI:30616"/>
        <dbReference type="ChEBI" id="CHEBI:43474"/>
        <dbReference type="ChEBI" id="CHEBI:57416"/>
        <dbReference type="ChEBI" id="CHEBI:57822"/>
        <dbReference type="ChEBI" id="CHEBI:456216"/>
        <dbReference type="EC" id="6.3.2.4"/>
    </reaction>
</comment>
<dbReference type="Gene3D" id="3.30.1490.20">
    <property type="entry name" value="ATP-grasp fold, A domain"/>
    <property type="match status" value="1"/>
</dbReference>
<dbReference type="Pfam" id="PF01820">
    <property type="entry name" value="Dala_Dala_lig_N"/>
    <property type="match status" value="1"/>
</dbReference>
<dbReference type="InterPro" id="IPR005905">
    <property type="entry name" value="D_ala_D_ala"/>
</dbReference>
<evidence type="ECO:0000256" key="9">
    <source>
        <dbReference type="ARBA" id="ARBA00022741"/>
    </source>
</evidence>
<evidence type="ECO:0000313" key="18">
    <source>
        <dbReference type="EMBL" id="MDQ0392623.1"/>
    </source>
</evidence>
<evidence type="ECO:0000256" key="15">
    <source>
        <dbReference type="HAMAP-Rule" id="MF_00047"/>
    </source>
</evidence>
<keyword evidence="7 15" id="KW-0963">Cytoplasm</keyword>
<dbReference type="EMBL" id="JAUSVK010000001">
    <property type="protein sequence ID" value="MDQ0392623.1"/>
    <property type="molecule type" value="Genomic_DNA"/>
</dbReference>
<proteinExistence type="inferred from homology"/>
<keyword evidence="11 15" id="KW-0133">Cell shape</keyword>
<dbReference type="Gene3D" id="3.30.470.20">
    <property type="entry name" value="ATP-grasp fold, B domain"/>
    <property type="match status" value="1"/>
</dbReference>
<dbReference type="PANTHER" id="PTHR23132:SF23">
    <property type="entry name" value="D-ALANINE--D-ALANINE LIGASE B"/>
    <property type="match status" value="1"/>
</dbReference>
<keyword evidence="19" id="KW-1185">Reference proteome</keyword>
<evidence type="ECO:0000256" key="14">
    <source>
        <dbReference type="ARBA" id="ARBA00047614"/>
    </source>
</evidence>
<accession>A0ABU0FDE6</accession>
<dbReference type="RefSeq" id="WP_307426785.1">
    <property type="nucleotide sequence ID" value="NZ_JAUSVK010000001.1"/>
</dbReference>
<evidence type="ECO:0000256" key="1">
    <source>
        <dbReference type="ARBA" id="ARBA00001936"/>
    </source>
</evidence>
<dbReference type="Gene3D" id="3.40.50.20">
    <property type="match status" value="1"/>
</dbReference>
<dbReference type="SUPFAM" id="SSF56059">
    <property type="entry name" value="Glutathione synthetase ATP-binding domain-like"/>
    <property type="match status" value="1"/>
</dbReference>
<reference evidence="18 19" key="1">
    <citation type="submission" date="2023-07" db="EMBL/GenBank/DDBJ databases">
        <title>Genomic Encyclopedia of Type Strains, Phase IV (KMG-IV): sequencing the most valuable type-strain genomes for metagenomic binning, comparative biology and taxonomic classification.</title>
        <authorList>
            <person name="Goeker M."/>
        </authorList>
    </citation>
    <scope>NUCLEOTIDE SEQUENCE [LARGE SCALE GENOMIC DNA]</scope>
    <source>
        <strain evidence="18 19">DSM 5896</strain>
    </source>
</reference>
<comment type="pathway">
    <text evidence="15">Cell wall biogenesis; peptidoglycan biosynthesis.</text>
</comment>
<dbReference type="PANTHER" id="PTHR23132">
    <property type="entry name" value="D-ALANINE--D-ALANINE LIGASE"/>
    <property type="match status" value="1"/>
</dbReference>
<evidence type="ECO:0000259" key="17">
    <source>
        <dbReference type="PROSITE" id="PS50975"/>
    </source>
</evidence>
<evidence type="ECO:0000256" key="7">
    <source>
        <dbReference type="ARBA" id="ARBA00022490"/>
    </source>
</evidence>
<organism evidence="18 19">
    <name type="scientific">Labrys monachus</name>
    <dbReference type="NCBI Taxonomy" id="217067"/>
    <lineage>
        <taxon>Bacteria</taxon>
        <taxon>Pseudomonadati</taxon>
        <taxon>Pseudomonadota</taxon>
        <taxon>Alphaproteobacteria</taxon>
        <taxon>Hyphomicrobiales</taxon>
        <taxon>Xanthobacteraceae</taxon>
        <taxon>Labrys</taxon>
    </lineage>
</organism>
<evidence type="ECO:0000256" key="3">
    <source>
        <dbReference type="ARBA" id="ARBA00003921"/>
    </source>
</evidence>
<keyword evidence="13 15" id="KW-0961">Cell wall biogenesis/degradation</keyword>
<evidence type="ECO:0000256" key="2">
    <source>
        <dbReference type="ARBA" id="ARBA00001946"/>
    </source>
</evidence>
<comment type="cofactor">
    <cofactor evidence="1">
        <name>Mn(2+)</name>
        <dbReference type="ChEBI" id="CHEBI:29035"/>
    </cofactor>
</comment>
<dbReference type="InterPro" id="IPR016185">
    <property type="entry name" value="PreATP-grasp_dom_sf"/>
</dbReference>